<reference evidence="1 2" key="1">
    <citation type="submission" date="2018-01" db="EMBL/GenBank/DDBJ databases">
        <title>Whole genome sequencing of Histamine producing bacteria.</title>
        <authorList>
            <person name="Butler K."/>
        </authorList>
    </citation>
    <scope>NUCLEOTIDE SEQUENCE [LARGE SCALE GENOMIC DNA]</scope>
    <source>
        <strain evidence="1 2">DSM 100436</strain>
    </source>
</reference>
<dbReference type="OrthoDB" id="9805588at2"/>
<dbReference type="AlphaFoldDB" id="A0A2T3NUD3"/>
<dbReference type="RefSeq" id="WP_051901794.1">
    <property type="nucleotide sequence ID" value="NZ_JGVO01000017.1"/>
</dbReference>
<evidence type="ECO:0000313" key="2">
    <source>
        <dbReference type="Proteomes" id="UP000241771"/>
    </source>
</evidence>
<evidence type="ECO:0008006" key="3">
    <source>
        <dbReference type="Google" id="ProtNLM"/>
    </source>
</evidence>
<proteinExistence type="predicted"/>
<name>A0A2T3NUD3_9GAMM</name>
<keyword evidence="2" id="KW-1185">Reference proteome</keyword>
<gene>
    <name evidence="1" type="ORF">C9I98_10410</name>
</gene>
<dbReference type="EMBL" id="PYMA01000005">
    <property type="protein sequence ID" value="PSW19867.1"/>
    <property type="molecule type" value="Genomic_DNA"/>
</dbReference>
<dbReference type="InterPro" id="IPR033469">
    <property type="entry name" value="CYTH-like_dom_sf"/>
</dbReference>
<organism evidence="1 2">
    <name type="scientific">Photobacterium sanctipauli</name>
    <dbReference type="NCBI Taxonomy" id="1342794"/>
    <lineage>
        <taxon>Bacteria</taxon>
        <taxon>Pseudomonadati</taxon>
        <taxon>Pseudomonadota</taxon>
        <taxon>Gammaproteobacteria</taxon>
        <taxon>Vibrionales</taxon>
        <taxon>Vibrionaceae</taxon>
        <taxon>Photobacterium</taxon>
    </lineage>
</organism>
<dbReference type="Proteomes" id="UP000241771">
    <property type="component" value="Unassembled WGS sequence"/>
</dbReference>
<dbReference type="Gene3D" id="2.40.320.10">
    <property type="entry name" value="Hypothetical Protein Pfu-838710-001"/>
    <property type="match status" value="1"/>
</dbReference>
<protein>
    <recommendedName>
        <fullName evidence="3">CYTH domain-containing protein</fullName>
    </recommendedName>
</protein>
<sequence>MIPKYSELEIERRWLAKVNELPDLAKLEKKQITDSYVDGTRLRLRKVESPKGMSYKLCKKYGKISGISEPITNIYIDENEYAVFSRLEASILVRERYTYEFREVKFSINRIVDGTGPVIIEAEFRNEEEAIACTPPAFCGEEVSDKKGFEAINFASKSCIISD</sequence>
<comment type="caution">
    <text evidence="1">The sequence shown here is derived from an EMBL/GenBank/DDBJ whole genome shotgun (WGS) entry which is preliminary data.</text>
</comment>
<accession>A0A2T3NUD3</accession>
<evidence type="ECO:0000313" key="1">
    <source>
        <dbReference type="EMBL" id="PSW19867.1"/>
    </source>
</evidence>
<dbReference type="SUPFAM" id="SSF55154">
    <property type="entry name" value="CYTH-like phosphatases"/>
    <property type="match status" value="1"/>
</dbReference>